<feature type="chain" id="PRO_5044020866" description="DUF5723 domain-containing protein" evidence="1">
    <location>
        <begin position="20"/>
        <end position="484"/>
    </location>
</feature>
<evidence type="ECO:0000256" key="1">
    <source>
        <dbReference type="SAM" id="SignalP"/>
    </source>
</evidence>
<dbReference type="KEGG" id="fax:FUAX_17100"/>
<keyword evidence="4" id="KW-1185">Reference proteome</keyword>
<name>A0AAU9CZZ3_9BACT</name>
<proteinExistence type="predicted"/>
<dbReference type="InterPro" id="IPR043781">
    <property type="entry name" value="DUF5723"/>
</dbReference>
<feature type="signal peptide" evidence="1">
    <location>
        <begin position="1"/>
        <end position="19"/>
    </location>
</feature>
<dbReference type="EMBL" id="AP025314">
    <property type="protein sequence ID" value="BDD09278.1"/>
    <property type="molecule type" value="Genomic_DNA"/>
</dbReference>
<dbReference type="AlphaFoldDB" id="A0AAU9CZZ3"/>
<gene>
    <name evidence="3" type="ORF">FUAX_17100</name>
</gene>
<evidence type="ECO:0000313" key="4">
    <source>
        <dbReference type="Proteomes" id="UP001348817"/>
    </source>
</evidence>
<dbReference type="RefSeq" id="WP_338394488.1">
    <property type="nucleotide sequence ID" value="NZ_AP025314.1"/>
</dbReference>
<dbReference type="Pfam" id="PF18990">
    <property type="entry name" value="DUF5723"/>
    <property type="match status" value="1"/>
</dbReference>
<feature type="domain" description="DUF5723" evidence="2">
    <location>
        <begin position="40"/>
        <end position="438"/>
    </location>
</feature>
<sequence length="484" mass="53766">MRSILVFVFVSVCFFGAQAQTYPGFKHDNRSGAYGTLYQPASLVHSPYRYDIGFLSVSAEGTNNIYGINRKTAFLNFNFNNLDAERVKADGPLRAFVSSEVNALAIMYKLNPRLAFSIMPRVRMATSLTGLDPKFFEYAEEGFELTEESNVSMQDRANLASAVWKEFAITFSYLLKNDRYNRVSVGAGLKVLSSVGGAYAQLNEAEFGLDAANREFVGDFSGRYGVSKNLEDLDNLDEAFKQSGQLSLGLDLGIRLEKPLKVNSCIPYQKLQKRMFRPRIAPYRLRLDVSLLDFGRLAFDGSDGNGELNGLLIPDGNPVYISLDDKLKGVDNIPELSDSLATVFNVAKRGGRFTMSLPTTFNIGADWNLMSGFYAHLGLTLDASALTLADFRIKTPMRLTVSPRWESSLFSVYLPATIDQYSDVTMGLGCRFGPVFFGVNDILPVLAKNEVRSEGFYFGLKTFFMPKKDKDPSVIECPGGRLKK</sequence>
<evidence type="ECO:0000259" key="2">
    <source>
        <dbReference type="Pfam" id="PF18990"/>
    </source>
</evidence>
<evidence type="ECO:0000313" key="3">
    <source>
        <dbReference type="EMBL" id="BDD09278.1"/>
    </source>
</evidence>
<protein>
    <recommendedName>
        <fullName evidence="2">DUF5723 domain-containing protein</fullName>
    </recommendedName>
</protein>
<organism evidence="3 4">
    <name type="scientific">Fulvitalea axinellae</name>
    <dbReference type="NCBI Taxonomy" id="1182444"/>
    <lineage>
        <taxon>Bacteria</taxon>
        <taxon>Pseudomonadati</taxon>
        <taxon>Bacteroidota</taxon>
        <taxon>Cytophagia</taxon>
        <taxon>Cytophagales</taxon>
        <taxon>Persicobacteraceae</taxon>
        <taxon>Fulvitalea</taxon>
    </lineage>
</organism>
<reference evidence="3 4" key="1">
    <citation type="submission" date="2021-12" db="EMBL/GenBank/DDBJ databases">
        <title>Genome sequencing of bacteria with rrn-lacking chromosome and rrn-plasmid.</title>
        <authorList>
            <person name="Anda M."/>
            <person name="Iwasaki W."/>
        </authorList>
    </citation>
    <scope>NUCLEOTIDE SEQUENCE [LARGE SCALE GENOMIC DNA]</scope>
    <source>
        <strain evidence="3 4">DSM 100852</strain>
    </source>
</reference>
<accession>A0AAU9CZZ3</accession>
<keyword evidence="1" id="KW-0732">Signal</keyword>
<dbReference type="Proteomes" id="UP001348817">
    <property type="component" value="Chromosome"/>
</dbReference>